<dbReference type="Proteomes" id="UP000579153">
    <property type="component" value="Unassembled WGS sequence"/>
</dbReference>
<dbReference type="SMART" id="SM00060">
    <property type="entry name" value="FN3"/>
    <property type="match status" value="2"/>
</dbReference>
<evidence type="ECO:0000256" key="4">
    <source>
        <dbReference type="SAM" id="SignalP"/>
    </source>
</evidence>
<keyword evidence="7" id="KW-1185">Reference proteome</keyword>
<gene>
    <name evidence="6" type="ORF">HD596_000371</name>
</gene>
<protein>
    <recommendedName>
        <fullName evidence="5">Fibronectin type-III domain-containing protein</fullName>
    </recommendedName>
</protein>
<keyword evidence="1" id="KW-0326">Glycosidase</keyword>
<feature type="domain" description="Fibronectin type-III" evidence="5">
    <location>
        <begin position="1103"/>
        <end position="1194"/>
    </location>
</feature>
<dbReference type="InterPro" id="IPR025442">
    <property type="entry name" value="DUF4185"/>
</dbReference>
<evidence type="ECO:0000313" key="7">
    <source>
        <dbReference type="Proteomes" id="UP000579153"/>
    </source>
</evidence>
<feature type="compositionally biased region" description="Low complexity" evidence="3">
    <location>
        <begin position="1076"/>
        <end position="1091"/>
    </location>
</feature>
<reference evidence="6 7" key="1">
    <citation type="submission" date="2020-08" db="EMBL/GenBank/DDBJ databases">
        <title>Sequencing the genomes of 1000 actinobacteria strains.</title>
        <authorList>
            <person name="Klenk H.-P."/>
        </authorList>
    </citation>
    <scope>NUCLEOTIDE SEQUENCE [LARGE SCALE GENOMIC DNA]</scope>
    <source>
        <strain evidence="6 7">DSM 45507</strain>
    </source>
</reference>
<sequence>MRKSHALTAALAALLIVLPGTTPVSYAQTLSAEASAGAEQTDGESLHLADLAIDVGQDGRTVTVKVTALVPVPAASLLVSVVKDDQATELGAPGLGNLAKGTSAERKVELASRVRGDLGIVAVLSSRGQAADSAYLAVRGGDYGVVTAAGLQALPEAELLRARELGRLTEEEYRAKALPLHTAPGFDPDAIKVEPLAPANRSAAAAAGVTISGRITYRDLWYVQRGVRNALLELVQTDGPQTFELGRTTDSGDFTGTIGEFPAGQYVLKVSTDNQVGTIDWGTLRPYYINSGTHTWSPGNAYSGVNIDITANDDTRRAFALLDALRTVGLYYQKIRRSTWHDQLRVRYPASGSQSYNGLIEMAGSSVVCSTNPTVYCEEDAFDWTVLAHESGHVVAAEGGFASSPGGDHDICDHAWVGGRSKQDANALAFSEGWATFYGLRALQDEGVPAGIPNYTPTIYIDAPLVPPNSAGDLFYYDIETASAAPPGAGARVCSPEGEDSEMEVQRVLWDLYDSQVDSNSGENAVWGSMTDVLNVMVSATPSSLSAAYQGLSSGRSWAQRKEGQKVLSAHGIAPELTVAKNFPPTISWNNAPGGPPAHRNNNFEVQYVDGSSGTVIKSVAVGGALSYQPLPSDWNAIVSGRSSLAVQVAARQTSSPTTGPYLSAAAVLPVTPINVTSATSWDNLWQNYGDKSGDWNGGDGAQSTRLPDGSTAWFFNDSFWGEIGADGMRPLFLNSKPRNMAVVQQGTGSTLKSFGGPVDPYLNPRNHPGTLVASPPPFDNQARYHIFGGDGIMSGNTLYKFYVVMDGQSPSGNAGFPDWPVGSALATFTWDGSKLSHSAAQILGVPWTNVQWGIAVLDEGGYTYIYGDEDIASPPTKYLHLARVPQGAITDWSKWEYYTGTSWSNQASASARMMAGVSNGFSVAKINGKFVLLTTDTSAGATTWSAVAYYADQPWEFSSTTPKNVLFAPQLPFGRVQYEYRIHPQFSNGSRVLVGYTPNTLRIDNACMGENDYDARVYRPRFLNVVLPGLSGSSGALPTTGAPAPTAYPNTPPVPPSQMTWHTVDDSYGTSKCGSTPASAPSPALTATPTPDTGVALQWTMSPVGMWIYNVQYHDDTADPNWNNPPASDPNCKTAASQGGWCTMPYPISGTRSFTMEHLVAYHNYRFRVSAGPWRSGGSTWSNTATATPVIPPPTTAPTNVKATAGRGSVTITWTDNTPDVWFRVVRKEGSTVLKTESFPAKTMTWYTSVDGDPEHPRQYEFWVVENNLGGDGPASAHVTATPLPCGLWVGIACDQP</sequence>
<feature type="region of interest" description="Disordered" evidence="3">
    <location>
        <begin position="1071"/>
        <end position="1091"/>
    </location>
</feature>
<dbReference type="SUPFAM" id="SSF49265">
    <property type="entry name" value="Fibronectin type III"/>
    <property type="match status" value="1"/>
</dbReference>
<dbReference type="EMBL" id="JACHMB010000001">
    <property type="protein sequence ID" value="MBB5773615.1"/>
    <property type="molecule type" value="Genomic_DNA"/>
</dbReference>
<dbReference type="GO" id="GO:0016798">
    <property type="term" value="F:hydrolase activity, acting on glycosyl bonds"/>
    <property type="evidence" value="ECO:0007669"/>
    <property type="project" value="UniProtKB-KW"/>
</dbReference>
<organism evidence="6 7">
    <name type="scientific">Nonomuraea jabiensis</name>
    <dbReference type="NCBI Taxonomy" id="882448"/>
    <lineage>
        <taxon>Bacteria</taxon>
        <taxon>Bacillati</taxon>
        <taxon>Actinomycetota</taxon>
        <taxon>Actinomycetes</taxon>
        <taxon>Streptosporangiales</taxon>
        <taxon>Streptosporangiaceae</taxon>
        <taxon>Nonomuraea</taxon>
    </lineage>
</organism>
<dbReference type="InterPro" id="IPR036116">
    <property type="entry name" value="FN3_sf"/>
</dbReference>
<dbReference type="RefSeq" id="WP_185067576.1">
    <property type="nucleotide sequence ID" value="NZ_JACHMB010000001.1"/>
</dbReference>
<keyword evidence="1" id="KW-0378">Hydrolase</keyword>
<evidence type="ECO:0000259" key="5">
    <source>
        <dbReference type="PROSITE" id="PS50853"/>
    </source>
</evidence>
<proteinExistence type="predicted"/>
<dbReference type="Pfam" id="PF13810">
    <property type="entry name" value="DUF4185"/>
    <property type="match status" value="1"/>
</dbReference>
<evidence type="ECO:0000313" key="6">
    <source>
        <dbReference type="EMBL" id="MBB5773615.1"/>
    </source>
</evidence>
<dbReference type="Gene3D" id="2.60.40.10">
    <property type="entry name" value="Immunoglobulins"/>
    <property type="match status" value="2"/>
</dbReference>
<dbReference type="PROSITE" id="PS50853">
    <property type="entry name" value="FN3"/>
    <property type="match status" value="2"/>
</dbReference>
<feature type="domain" description="Fibronectin type-III" evidence="5">
    <location>
        <begin position="1195"/>
        <end position="1287"/>
    </location>
</feature>
<feature type="chain" id="PRO_5031222728" description="Fibronectin type-III domain-containing protein" evidence="4">
    <location>
        <begin position="28"/>
        <end position="1298"/>
    </location>
</feature>
<keyword evidence="2" id="KW-0119">Carbohydrate metabolism</keyword>
<comment type="caution">
    <text evidence="6">The sequence shown here is derived from an EMBL/GenBank/DDBJ whole genome shotgun (WGS) entry which is preliminary data.</text>
</comment>
<dbReference type="CDD" id="cd00063">
    <property type="entry name" value="FN3"/>
    <property type="match status" value="2"/>
</dbReference>
<evidence type="ECO:0000256" key="3">
    <source>
        <dbReference type="SAM" id="MobiDB-lite"/>
    </source>
</evidence>
<dbReference type="InterPro" id="IPR003961">
    <property type="entry name" value="FN3_dom"/>
</dbReference>
<evidence type="ECO:0000256" key="1">
    <source>
        <dbReference type="ARBA" id="ARBA00023295"/>
    </source>
</evidence>
<name>A0A7W9FXW8_9ACTN</name>
<evidence type="ECO:0000256" key="2">
    <source>
        <dbReference type="ARBA" id="ARBA00023326"/>
    </source>
</evidence>
<dbReference type="GO" id="GO:0000272">
    <property type="term" value="P:polysaccharide catabolic process"/>
    <property type="evidence" value="ECO:0007669"/>
    <property type="project" value="UniProtKB-KW"/>
</dbReference>
<keyword evidence="2" id="KW-0624">Polysaccharide degradation</keyword>
<dbReference type="InterPro" id="IPR013783">
    <property type="entry name" value="Ig-like_fold"/>
</dbReference>
<feature type="signal peptide" evidence="4">
    <location>
        <begin position="1"/>
        <end position="27"/>
    </location>
</feature>
<keyword evidence="4" id="KW-0732">Signal</keyword>
<accession>A0A7W9FXW8</accession>